<dbReference type="AlphaFoldDB" id="A0A8S1HIV0"/>
<name>A0A8S1HIV0_9PELO</name>
<reference evidence="3" key="1">
    <citation type="submission" date="2020-10" db="EMBL/GenBank/DDBJ databases">
        <authorList>
            <person name="Kikuchi T."/>
        </authorList>
    </citation>
    <scope>NUCLEOTIDE SEQUENCE</scope>
    <source>
        <strain evidence="3">NKZ352</strain>
    </source>
</reference>
<comment type="caution">
    <text evidence="3">The sequence shown here is derived from an EMBL/GenBank/DDBJ whole genome shotgun (WGS) entry which is preliminary data.</text>
</comment>
<evidence type="ECO:0000256" key="1">
    <source>
        <dbReference type="SAM" id="Coils"/>
    </source>
</evidence>
<evidence type="ECO:0000256" key="2">
    <source>
        <dbReference type="SAM" id="MobiDB-lite"/>
    </source>
</evidence>
<proteinExistence type="predicted"/>
<evidence type="ECO:0000313" key="3">
    <source>
        <dbReference type="EMBL" id="CAD6195870.1"/>
    </source>
</evidence>
<evidence type="ECO:0000313" key="4">
    <source>
        <dbReference type="Proteomes" id="UP000835052"/>
    </source>
</evidence>
<feature type="region of interest" description="Disordered" evidence="2">
    <location>
        <begin position="226"/>
        <end position="252"/>
    </location>
</feature>
<dbReference type="Proteomes" id="UP000835052">
    <property type="component" value="Unassembled WGS sequence"/>
</dbReference>
<feature type="compositionally biased region" description="Polar residues" evidence="2">
    <location>
        <begin position="243"/>
        <end position="252"/>
    </location>
</feature>
<sequence>MAPLTRGEERVAALERLVQAQSEEIRLLRDQQRKSDERFEEILRTISDLTAVVCEVRDVLKCKKSYSDVVAAPTTTSPLALAMKAQRALESRSAHEKDLTIVVVGHQEAEQEDLTGCAREILSANNIDPTHIAEVFRHGTKRAGSTRIIKVKLTSRKSYFPIKKALGQSTFGTFARDDLSIEELKEDRRLRQQCHIMNQEVGRKCYVVRDLAIVATNNQSLYAPASLHVPSKTGGVEERSEPVDNNNSQSSQ</sequence>
<keyword evidence="4" id="KW-1185">Reference proteome</keyword>
<accession>A0A8S1HIV0</accession>
<feature type="coiled-coil region" evidence="1">
    <location>
        <begin position="4"/>
        <end position="31"/>
    </location>
</feature>
<keyword evidence="1" id="KW-0175">Coiled coil</keyword>
<dbReference type="EMBL" id="CAJGYM010000062">
    <property type="protein sequence ID" value="CAD6195870.1"/>
    <property type="molecule type" value="Genomic_DNA"/>
</dbReference>
<protein>
    <submittedName>
        <fullName evidence="3">Uncharacterized protein</fullName>
    </submittedName>
</protein>
<gene>
    <name evidence="3" type="ORF">CAUJ_LOCUS11788</name>
</gene>
<organism evidence="3 4">
    <name type="scientific">Caenorhabditis auriculariae</name>
    <dbReference type="NCBI Taxonomy" id="2777116"/>
    <lineage>
        <taxon>Eukaryota</taxon>
        <taxon>Metazoa</taxon>
        <taxon>Ecdysozoa</taxon>
        <taxon>Nematoda</taxon>
        <taxon>Chromadorea</taxon>
        <taxon>Rhabditida</taxon>
        <taxon>Rhabditina</taxon>
        <taxon>Rhabditomorpha</taxon>
        <taxon>Rhabditoidea</taxon>
        <taxon>Rhabditidae</taxon>
        <taxon>Peloderinae</taxon>
        <taxon>Caenorhabditis</taxon>
    </lineage>
</organism>